<reference evidence="1 2" key="1">
    <citation type="submission" date="2016-10" db="EMBL/GenBank/DDBJ databases">
        <authorList>
            <person name="de Groot N.N."/>
        </authorList>
    </citation>
    <scope>NUCLEOTIDE SEQUENCE [LARGE SCALE GENOMIC DNA]</scope>
    <source>
        <strain evidence="1 2">CGMCC 1.7005</strain>
    </source>
</reference>
<dbReference type="AlphaFoldDB" id="A0A1I7AZW6"/>
<sequence>MGVSLEVGVQSETFYEPENGVFFKQGVKW</sequence>
<evidence type="ECO:0000313" key="1">
    <source>
        <dbReference type="EMBL" id="SFT80432.1"/>
    </source>
</evidence>
<accession>A0A1I7AZW6</accession>
<gene>
    <name evidence="1" type="ORF">SAMN05216474_2425</name>
</gene>
<dbReference type="EMBL" id="FPAS01000004">
    <property type="protein sequence ID" value="SFT80432.1"/>
    <property type="molecule type" value="Genomic_DNA"/>
</dbReference>
<organism evidence="1 2">
    <name type="scientific">Lishizhenia tianjinensis</name>
    <dbReference type="NCBI Taxonomy" id="477690"/>
    <lineage>
        <taxon>Bacteria</taxon>
        <taxon>Pseudomonadati</taxon>
        <taxon>Bacteroidota</taxon>
        <taxon>Flavobacteriia</taxon>
        <taxon>Flavobacteriales</taxon>
        <taxon>Crocinitomicaceae</taxon>
        <taxon>Lishizhenia</taxon>
    </lineage>
</organism>
<evidence type="ECO:0000313" key="2">
    <source>
        <dbReference type="Proteomes" id="UP000236454"/>
    </source>
</evidence>
<name>A0A1I7AZW6_9FLAO</name>
<dbReference type="Proteomes" id="UP000236454">
    <property type="component" value="Unassembled WGS sequence"/>
</dbReference>
<proteinExistence type="predicted"/>
<protein>
    <submittedName>
        <fullName evidence="1">Uncharacterized protein</fullName>
    </submittedName>
</protein>
<keyword evidence="2" id="KW-1185">Reference proteome</keyword>